<dbReference type="PANTHER" id="PTHR43220:SF21">
    <property type="entry name" value="TRANSMEMBRANE PROTEIN 41A"/>
    <property type="match status" value="1"/>
</dbReference>
<comment type="subcellular location">
    <subcellularLocation>
        <location evidence="1">Membrane</location>
        <topology evidence="1">Multi-pass membrane protein</topology>
    </subcellularLocation>
</comment>
<sequence length="396" mass="44288">MAPVWVVGVVFLVSTMWLYWLSVNPPNGGNPEVNLSQTDIRNKTEVNFPTSFEELTALASLLKHYQTLHQNYVLLLFCSAYLYKQTFAIPGSVFLNVLAGALFGSFNGVILVCLLTAIGATFCYLLSYTFGYQYIKQYFPDKTHKLQQMINNNTHSLFFFLLFVRLLPMMPNWFLNLASPVLNIPLHLFFLSVFIGLMPYNFICVETGCILSEISSMEEIFTSWTLCKLTGTVSDFCLSGIDVVFKQVSDFCLSGIDVVFKQVSDFCLSGIDVVFKQVSDFCLSGIDVVFKQVSDFCLSGIDVVFKQVSDFCLSGIDVVFKQVSDFCLSGIDVVFKQVSDFCLSGIDVVFKQVSDFCLSGIDVVFKQVSDFCLSGIDVVFKQVSDFCLSGIDVELH</sequence>
<keyword evidence="3" id="KW-0732">Signal</keyword>
<keyword evidence="5 7" id="KW-0472">Membrane</keyword>
<evidence type="ECO:0000313" key="10">
    <source>
        <dbReference type="RefSeq" id="XP_006826044.1"/>
    </source>
</evidence>
<evidence type="ECO:0000256" key="1">
    <source>
        <dbReference type="ARBA" id="ARBA00004141"/>
    </source>
</evidence>
<keyword evidence="9" id="KW-1185">Reference proteome</keyword>
<evidence type="ECO:0000256" key="6">
    <source>
        <dbReference type="ARBA" id="ARBA00025797"/>
    </source>
</evidence>
<dbReference type="RefSeq" id="XP_006826044.1">
    <property type="nucleotide sequence ID" value="XM_006825981.1"/>
</dbReference>
<accession>A0ABM0N1A3</accession>
<feature type="transmembrane region" description="Helical" evidence="7">
    <location>
        <begin position="6"/>
        <end position="23"/>
    </location>
</feature>
<feature type="transmembrane region" description="Helical" evidence="7">
    <location>
        <begin position="109"/>
        <end position="135"/>
    </location>
</feature>
<reference evidence="10" key="1">
    <citation type="submission" date="2025-08" db="UniProtKB">
        <authorList>
            <consortium name="RefSeq"/>
        </authorList>
    </citation>
    <scope>IDENTIFICATION</scope>
    <source>
        <tissue evidence="10">Testes</tissue>
    </source>
</reference>
<evidence type="ECO:0000256" key="2">
    <source>
        <dbReference type="ARBA" id="ARBA00022692"/>
    </source>
</evidence>
<gene>
    <name evidence="10" type="primary">LOC102802221</name>
</gene>
<proteinExistence type="inferred from homology"/>
<feature type="transmembrane region" description="Helical" evidence="7">
    <location>
        <begin position="186"/>
        <end position="211"/>
    </location>
</feature>
<comment type="similarity">
    <text evidence="6">Belongs to the TMEM41 family.</text>
</comment>
<protein>
    <submittedName>
        <fullName evidence="10">Transmembrane protein 41A-B-like</fullName>
    </submittedName>
</protein>
<dbReference type="InterPro" id="IPR045014">
    <property type="entry name" value="TM41A/B"/>
</dbReference>
<evidence type="ECO:0000256" key="7">
    <source>
        <dbReference type="SAM" id="Phobius"/>
    </source>
</evidence>
<evidence type="ECO:0000259" key="8">
    <source>
        <dbReference type="Pfam" id="PF09335"/>
    </source>
</evidence>
<evidence type="ECO:0000313" key="9">
    <source>
        <dbReference type="Proteomes" id="UP000694865"/>
    </source>
</evidence>
<feature type="domain" description="VTT" evidence="8">
    <location>
        <begin position="89"/>
        <end position="205"/>
    </location>
</feature>
<dbReference type="GeneID" id="102802221"/>
<keyword evidence="4 7" id="KW-1133">Transmembrane helix</keyword>
<dbReference type="PANTHER" id="PTHR43220">
    <property type="match status" value="1"/>
</dbReference>
<dbReference type="InterPro" id="IPR032816">
    <property type="entry name" value="VTT_dom"/>
</dbReference>
<evidence type="ECO:0000256" key="3">
    <source>
        <dbReference type="ARBA" id="ARBA00022729"/>
    </source>
</evidence>
<evidence type="ECO:0000256" key="4">
    <source>
        <dbReference type="ARBA" id="ARBA00022989"/>
    </source>
</evidence>
<evidence type="ECO:0000256" key="5">
    <source>
        <dbReference type="ARBA" id="ARBA00023136"/>
    </source>
</evidence>
<dbReference type="Pfam" id="PF09335">
    <property type="entry name" value="VTT_dom"/>
    <property type="match status" value="1"/>
</dbReference>
<name>A0ABM0N1A3_SACKO</name>
<keyword evidence="2 7" id="KW-0812">Transmembrane</keyword>
<feature type="non-terminal residue" evidence="10">
    <location>
        <position position="396"/>
    </location>
</feature>
<feature type="transmembrane region" description="Helical" evidence="7">
    <location>
        <begin position="156"/>
        <end position="174"/>
    </location>
</feature>
<feature type="transmembrane region" description="Helical" evidence="7">
    <location>
        <begin position="72"/>
        <end position="103"/>
    </location>
</feature>
<dbReference type="Proteomes" id="UP000694865">
    <property type="component" value="Unplaced"/>
</dbReference>
<organism evidence="9 10">
    <name type="scientific">Saccoglossus kowalevskii</name>
    <name type="common">Acorn worm</name>
    <dbReference type="NCBI Taxonomy" id="10224"/>
    <lineage>
        <taxon>Eukaryota</taxon>
        <taxon>Metazoa</taxon>
        <taxon>Hemichordata</taxon>
        <taxon>Enteropneusta</taxon>
        <taxon>Harrimaniidae</taxon>
        <taxon>Saccoglossus</taxon>
    </lineage>
</organism>